<dbReference type="InterPro" id="IPR000490">
    <property type="entry name" value="Glyco_hydro_17"/>
</dbReference>
<dbReference type="OrthoDB" id="941679at2759"/>
<keyword evidence="9" id="KW-1185">Reference proteome</keyword>
<dbReference type="AlphaFoldDB" id="A0A6J0LKR7"/>
<dbReference type="EC" id="3.2.1.39" evidence="3"/>
<dbReference type="Pfam" id="PF00332">
    <property type="entry name" value="Glyco_hydro_17"/>
    <property type="match status" value="1"/>
</dbReference>
<name>A0A6J0LKR7_RAPSA</name>
<evidence type="ECO:0000256" key="4">
    <source>
        <dbReference type="ARBA" id="ARBA00022801"/>
    </source>
</evidence>
<evidence type="ECO:0000256" key="7">
    <source>
        <dbReference type="RuleBase" id="RU004336"/>
    </source>
</evidence>
<organism evidence="9 10">
    <name type="scientific">Raphanus sativus</name>
    <name type="common">Radish</name>
    <name type="synonym">Raphanus raphanistrum var. sativus</name>
    <dbReference type="NCBI Taxonomy" id="3726"/>
    <lineage>
        <taxon>Eukaryota</taxon>
        <taxon>Viridiplantae</taxon>
        <taxon>Streptophyta</taxon>
        <taxon>Embryophyta</taxon>
        <taxon>Tracheophyta</taxon>
        <taxon>Spermatophyta</taxon>
        <taxon>Magnoliopsida</taxon>
        <taxon>eudicotyledons</taxon>
        <taxon>Gunneridae</taxon>
        <taxon>Pentapetalae</taxon>
        <taxon>rosids</taxon>
        <taxon>malvids</taxon>
        <taxon>Brassicales</taxon>
        <taxon>Brassicaceae</taxon>
        <taxon>Brassiceae</taxon>
        <taxon>Raphanus</taxon>
    </lineage>
</organism>
<dbReference type="KEGG" id="rsz:108831225"/>
<dbReference type="InterPro" id="IPR044965">
    <property type="entry name" value="Glyco_hydro_17_plant"/>
</dbReference>
<evidence type="ECO:0000256" key="6">
    <source>
        <dbReference type="RuleBase" id="RU004335"/>
    </source>
</evidence>
<keyword evidence="5 7" id="KW-0326">Glycosidase</keyword>
<dbReference type="PROSITE" id="PS00587">
    <property type="entry name" value="GLYCOSYL_HYDROL_F17"/>
    <property type="match status" value="1"/>
</dbReference>
<evidence type="ECO:0000256" key="2">
    <source>
        <dbReference type="ARBA" id="ARBA00008773"/>
    </source>
</evidence>
<dbReference type="SUPFAM" id="SSF51445">
    <property type="entry name" value="(Trans)glycosidases"/>
    <property type="match status" value="1"/>
</dbReference>
<dbReference type="Gene3D" id="3.20.20.80">
    <property type="entry name" value="Glycosidases"/>
    <property type="match status" value="1"/>
</dbReference>
<comment type="catalytic activity">
    <reaction evidence="1">
        <text>Hydrolysis of (1-&gt;3)-beta-D-glucosidic linkages in (1-&gt;3)-beta-D-glucans.</text>
        <dbReference type="EC" id="3.2.1.39"/>
    </reaction>
</comment>
<proteinExistence type="inferred from homology"/>
<dbReference type="InterPro" id="IPR017853">
    <property type="entry name" value="GH"/>
</dbReference>
<dbReference type="PANTHER" id="PTHR32227">
    <property type="entry name" value="GLUCAN ENDO-1,3-BETA-GLUCOSIDASE BG1-RELATED-RELATED"/>
    <property type="match status" value="1"/>
</dbReference>
<keyword evidence="4 7" id="KW-0378">Hydrolase</keyword>
<evidence type="ECO:0000313" key="10">
    <source>
        <dbReference type="RefSeq" id="XP_018460289.1"/>
    </source>
</evidence>
<evidence type="ECO:0000256" key="5">
    <source>
        <dbReference type="ARBA" id="ARBA00023295"/>
    </source>
</evidence>
<dbReference type="Proteomes" id="UP000504610">
    <property type="component" value="Chromosome 4"/>
</dbReference>
<gene>
    <name evidence="10" type="primary">LOC108831225</name>
</gene>
<feature type="chain" id="PRO_5027082643" description="glucan endo-1,3-beta-D-glucosidase" evidence="8">
    <location>
        <begin position="25"/>
        <end position="181"/>
    </location>
</feature>
<reference evidence="9" key="1">
    <citation type="journal article" date="2019" name="Database">
        <title>The radish genome database (RadishGD): an integrated information resource for radish genomics.</title>
        <authorList>
            <person name="Yu H.J."/>
            <person name="Baek S."/>
            <person name="Lee Y.J."/>
            <person name="Cho A."/>
            <person name="Mun J.H."/>
        </authorList>
    </citation>
    <scope>NUCLEOTIDE SEQUENCE [LARGE SCALE GENOMIC DNA]</scope>
    <source>
        <strain evidence="9">cv. WK10039</strain>
    </source>
</reference>
<evidence type="ECO:0000256" key="8">
    <source>
        <dbReference type="SAM" id="SignalP"/>
    </source>
</evidence>
<sequence length="181" mass="20058">MYHHRSSCFASAPLLLLIHDFLLASFFDTAATQIGSFKPDFRIFLTPVIEFLVSKKSPLLVNMYTYFIYVNNMGAVSLEYALLTSNKTVVSDGSNSYGNLFFLLLDTVYAALEKSRAGSVKIVVSETGWPTSGGTAASADNARTYVNNLIRIVKTGSPRRPELPIETYLLLDFDVSFQNNC</sequence>
<protein>
    <recommendedName>
        <fullName evidence="3">glucan endo-1,3-beta-D-glucosidase</fullName>
        <ecNumber evidence="3">3.2.1.39</ecNumber>
    </recommendedName>
</protein>
<comment type="similarity">
    <text evidence="2 6">Belongs to the glycosyl hydrolase 17 family.</text>
</comment>
<evidence type="ECO:0000256" key="1">
    <source>
        <dbReference type="ARBA" id="ARBA00000382"/>
    </source>
</evidence>
<dbReference type="GO" id="GO:0042973">
    <property type="term" value="F:glucan endo-1,3-beta-D-glucosidase activity"/>
    <property type="evidence" value="ECO:0007669"/>
    <property type="project" value="UniProtKB-EC"/>
</dbReference>
<reference evidence="10" key="2">
    <citation type="submission" date="2025-08" db="UniProtKB">
        <authorList>
            <consortium name="RefSeq"/>
        </authorList>
    </citation>
    <scope>IDENTIFICATION</scope>
    <source>
        <tissue evidence="10">Leaf</tissue>
    </source>
</reference>
<dbReference type="GeneID" id="108831225"/>
<accession>A0A6J0LKR7</accession>
<dbReference type="RefSeq" id="XP_018460289.1">
    <property type="nucleotide sequence ID" value="XM_018604787.2"/>
</dbReference>
<feature type="signal peptide" evidence="8">
    <location>
        <begin position="1"/>
        <end position="24"/>
    </location>
</feature>
<evidence type="ECO:0000313" key="9">
    <source>
        <dbReference type="Proteomes" id="UP000504610"/>
    </source>
</evidence>
<evidence type="ECO:0000256" key="3">
    <source>
        <dbReference type="ARBA" id="ARBA00012780"/>
    </source>
</evidence>
<keyword evidence="8" id="KW-0732">Signal</keyword>
<dbReference type="GO" id="GO:0005975">
    <property type="term" value="P:carbohydrate metabolic process"/>
    <property type="evidence" value="ECO:0007669"/>
    <property type="project" value="InterPro"/>
</dbReference>